<dbReference type="PANTHER" id="PTHR44591">
    <property type="entry name" value="STRESS RESPONSE REGULATOR PROTEIN 1"/>
    <property type="match status" value="1"/>
</dbReference>
<dbReference type="PROSITE" id="PS50110">
    <property type="entry name" value="RESPONSE_REGULATORY"/>
    <property type="match status" value="1"/>
</dbReference>
<dbReference type="GO" id="GO:0000160">
    <property type="term" value="P:phosphorelay signal transduction system"/>
    <property type="evidence" value="ECO:0007669"/>
    <property type="project" value="InterPro"/>
</dbReference>
<sequence>MSQQVVLMIDDDKFLQMLVGRYLEKNGGYKVYKAINGKDGQEKLANLKPDIIILDMMMPVLDGMGFLRWLRQEAKLELPVLVLSGLSKASSKAQILELGATDILLKPAFPENILDCVQKILKNRIQS</sequence>
<dbReference type="InterPro" id="IPR011006">
    <property type="entry name" value="CheY-like_superfamily"/>
</dbReference>
<name>A0A0A6P5L0_9GAMM</name>
<proteinExistence type="predicted"/>
<dbReference type="InterPro" id="IPR050595">
    <property type="entry name" value="Bact_response_regulator"/>
</dbReference>
<dbReference type="EMBL" id="JSZA02000001">
    <property type="protein sequence ID" value="KHD06170.1"/>
    <property type="molecule type" value="Genomic_DNA"/>
</dbReference>
<feature type="modified residue" description="4-aspartylphosphate" evidence="2">
    <location>
        <position position="55"/>
    </location>
</feature>
<reference evidence="4 5" key="1">
    <citation type="journal article" date="2016" name="Front. Microbiol.">
        <title>Single-Cell (Meta-)Genomics of a Dimorphic Candidatus Thiomargarita nelsonii Reveals Genomic Plasticity.</title>
        <authorList>
            <person name="Flood B.E."/>
            <person name="Fliss P."/>
            <person name="Jones D.S."/>
            <person name="Dick G.J."/>
            <person name="Jain S."/>
            <person name="Kaster A.K."/>
            <person name="Winkel M."/>
            <person name="Mussmann M."/>
            <person name="Bailey J."/>
        </authorList>
    </citation>
    <scope>NUCLEOTIDE SEQUENCE [LARGE SCALE GENOMIC DNA]</scope>
    <source>
        <strain evidence="4">Hydrate Ridge</strain>
    </source>
</reference>
<dbReference type="CDD" id="cd17574">
    <property type="entry name" value="REC_OmpR"/>
    <property type="match status" value="1"/>
</dbReference>
<comment type="caution">
    <text evidence="4">The sequence shown here is derived from an EMBL/GenBank/DDBJ whole genome shotgun (WGS) entry which is preliminary data.</text>
</comment>
<evidence type="ECO:0000256" key="1">
    <source>
        <dbReference type="ARBA" id="ARBA00022553"/>
    </source>
</evidence>
<dbReference type="Proteomes" id="UP000030428">
    <property type="component" value="Unassembled WGS sequence"/>
</dbReference>
<feature type="domain" description="Response regulatory" evidence="3">
    <location>
        <begin position="5"/>
        <end position="121"/>
    </location>
</feature>
<dbReference type="AlphaFoldDB" id="A0A0A6P5L0"/>
<dbReference type="Pfam" id="PF00072">
    <property type="entry name" value="Response_reg"/>
    <property type="match status" value="1"/>
</dbReference>
<organism evidence="4 5">
    <name type="scientific">Candidatus Thiomargarita nelsonii</name>
    <dbReference type="NCBI Taxonomy" id="1003181"/>
    <lineage>
        <taxon>Bacteria</taxon>
        <taxon>Pseudomonadati</taxon>
        <taxon>Pseudomonadota</taxon>
        <taxon>Gammaproteobacteria</taxon>
        <taxon>Thiotrichales</taxon>
        <taxon>Thiotrichaceae</taxon>
        <taxon>Thiomargarita</taxon>
    </lineage>
</organism>
<keyword evidence="5" id="KW-1185">Reference proteome</keyword>
<keyword evidence="1 2" id="KW-0597">Phosphoprotein</keyword>
<dbReference type="Gene3D" id="3.40.50.2300">
    <property type="match status" value="1"/>
</dbReference>
<accession>A0A0A6P5L0</accession>
<evidence type="ECO:0000313" key="5">
    <source>
        <dbReference type="Proteomes" id="UP000030428"/>
    </source>
</evidence>
<dbReference type="PANTHER" id="PTHR44591:SF3">
    <property type="entry name" value="RESPONSE REGULATORY DOMAIN-CONTAINING PROTEIN"/>
    <property type="match status" value="1"/>
</dbReference>
<evidence type="ECO:0000256" key="2">
    <source>
        <dbReference type="PROSITE-ProRule" id="PRU00169"/>
    </source>
</evidence>
<evidence type="ECO:0000313" key="4">
    <source>
        <dbReference type="EMBL" id="KHD06170.1"/>
    </source>
</evidence>
<dbReference type="InterPro" id="IPR001789">
    <property type="entry name" value="Sig_transdc_resp-reg_receiver"/>
</dbReference>
<evidence type="ECO:0000259" key="3">
    <source>
        <dbReference type="PROSITE" id="PS50110"/>
    </source>
</evidence>
<dbReference type="SMART" id="SM00448">
    <property type="entry name" value="REC"/>
    <property type="match status" value="1"/>
</dbReference>
<gene>
    <name evidence="4" type="ORF">PN36_00500</name>
</gene>
<protein>
    <recommendedName>
        <fullName evidence="3">Response regulatory domain-containing protein</fullName>
    </recommendedName>
</protein>
<dbReference type="SUPFAM" id="SSF52172">
    <property type="entry name" value="CheY-like"/>
    <property type="match status" value="1"/>
</dbReference>